<sequence length="183" mass="20359">MTVRTRHEEQTASAEACVELAKRSRLRARQSSQPSRQQSAFQTGPHSWPTSPALSPALMKAIPVHSTAAEREREMEGVGGERPQGSDVKLLQCFGLSTTVMVKDLLNIRSCRWFTVIRHSFLFWHGISVTGMCRFSPQVLHDLAVRVEEEPEGSHPRGPEIHETWGGLGVGQRGPCCSPLFQM</sequence>
<keyword evidence="3" id="KW-1185">Reference proteome</keyword>
<proteinExistence type="predicted"/>
<name>A0A553N2X2_9TELE</name>
<dbReference type="Proteomes" id="UP000316079">
    <property type="component" value="Unassembled WGS sequence"/>
</dbReference>
<feature type="region of interest" description="Disordered" evidence="1">
    <location>
        <begin position="23"/>
        <end position="54"/>
    </location>
</feature>
<comment type="caution">
    <text evidence="2">The sequence shown here is derived from an EMBL/GenBank/DDBJ whole genome shotgun (WGS) entry which is preliminary data.</text>
</comment>
<dbReference type="OrthoDB" id="9881263at2759"/>
<accession>A0A553N2X2</accession>
<feature type="compositionally biased region" description="Low complexity" evidence="1">
    <location>
        <begin position="29"/>
        <end position="42"/>
    </location>
</feature>
<evidence type="ECO:0000313" key="2">
    <source>
        <dbReference type="EMBL" id="TRY59785.1"/>
    </source>
</evidence>
<feature type="compositionally biased region" description="Polar residues" evidence="1">
    <location>
        <begin position="44"/>
        <end position="53"/>
    </location>
</feature>
<evidence type="ECO:0000313" key="3">
    <source>
        <dbReference type="Proteomes" id="UP000316079"/>
    </source>
</evidence>
<gene>
    <name evidence="2" type="ORF">DNTS_024213</name>
</gene>
<protein>
    <submittedName>
        <fullName evidence="2">Uncharacterized protein</fullName>
    </submittedName>
</protein>
<evidence type="ECO:0000256" key="1">
    <source>
        <dbReference type="SAM" id="MobiDB-lite"/>
    </source>
</evidence>
<dbReference type="EMBL" id="SRMA01027103">
    <property type="protein sequence ID" value="TRY59785.1"/>
    <property type="molecule type" value="Genomic_DNA"/>
</dbReference>
<organism evidence="2 3">
    <name type="scientific">Danionella cerebrum</name>
    <dbReference type="NCBI Taxonomy" id="2873325"/>
    <lineage>
        <taxon>Eukaryota</taxon>
        <taxon>Metazoa</taxon>
        <taxon>Chordata</taxon>
        <taxon>Craniata</taxon>
        <taxon>Vertebrata</taxon>
        <taxon>Euteleostomi</taxon>
        <taxon>Actinopterygii</taxon>
        <taxon>Neopterygii</taxon>
        <taxon>Teleostei</taxon>
        <taxon>Ostariophysi</taxon>
        <taxon>Cypriniformes</taxon>
        <taxon>Danionidae</taxon>
        <taxon>Danioninae</taxon>
        <taxon>Danionella</taxon>
    </lineage>
</organism>
<dbReference type="AlphaFoldDB" id="A0A553N2X2"/>
<reference evidence="2 3" key="1">
    <citation type="journal article" date="2019" name="Sci. Data">
        <title>Hybrid genome assembly and annotation of Danionella translucida.</title>
        <authorList>
            <person name="Kadobianskyi M."/>
            <person name="Schulze L."/>
            <person name="Schuelke M."/>
            <person name="Judkewitz B."/>
        </authorList>
    </citation>
    <scope>NUCLEOTIDE SEQUENCE [LARGE SCALE GENOMIC DNA]</scope>
    <source>
        <strain evidence="2 3">Bolton</strain>
    </source>
</reference>